<dbReference type="Proteomes" id="UP000694888">
    <property type="component" value="Unplaced"/>
</dbReference>
<evidence type="ECO:0000256" key="4">
    <source>
        <dbReference type="ARBA" id="ARBA00022807"/>
    </source>
</evidence>
<dbReference type="Pfam" id="PF01067">
    <property type="entry name" value="Calpain_III"/>
    <property type="match status" value="1"/>
</dbReference>
<dbReference type="Gene3D" id="2.60.120.380">
    <property type="match status" value="1"/>
</dbReference>
<dbReference type="InterPro" id="IPR011992">
    <property type="entry name" value="EF-hand-dom_pair"/>
</dbReference>
<dbReference type="PANTHER" id="PTHR10183:SF427">
    <property type="entry name" value="CALPAIN-9-LIKE ISOFORM X1"/>
    <property type="match status" value="1"/>
</dbReference>
<dbReference type="InterPro" id="IPR002048">
    <property type="entry name" value="EF_hand_dom"/>
</dbReference>
<dbReference type="SMART" id="SM00720">
    <property type="entry name" value="calpain_III"/>
    <property type="match status" value="1"/>
</dbReference>
<dbReference type="PROSITE" id="PS50222">
    <property type="entry name" value="EF_HAND_2"/>
    <property type="match status" value="1"/>
</dbReference>
<keyword evidence="10" id="KW-1185">Reference proteome</keyword>
<protein>
    <submittedName>
        <fullName evidence="11">Calpain-9</fullName>
    </submittedName>
</protein>
<dbReference type="InterPro" id="IPR038765">
    <property type="entry name" value="Papain-like_cys_pep_sf"/>
</dbReference>
<dbReference type="InterPro" id="IPR036213">
    <property type="entry name" value="Calpain_III_sf"/>
</dbReference>
<feature type="active site" evidence="6">
    <location>
        <position position="398"/>
    </location>
</feature>
<feature type="region of interest" description="Disordered" evidence="7">
    <location>
        <begin position="1"/>
        <end position="151"/>
    </location>
</feature>
<feature type="compositionally biased region" description="Polar residues" evidence="7">
    <location>
        <begin position="1"/>
        <end position="10"/>
    </location>
</feature>
<accession>A0ABM1A701</accession>
<feature type="compositionally biased region" description="Polar residues" evidence="7">
    <location>
        <begin position="20"/>
        <end position="32"/>
    </location>
</feature>
<dbReference type="CDD" id="cd00214">
    <property type="entry name" value="Calpain_III"/>
    <property type="match status" value="1"/>
</dbReference>
<feature type="compositionally biased region" description="Low complexity" evidence="7">
    <location>
        <begin position="47"/>
        <end position="69"/>
    </location>
</feature>
<dbReference type="RefSeq" id="XP_012942074.1">
    <property type="nucleotide sequence ID" value="XM_013086620.2"/>
</dbReference>
<reference evidence="11" key="1">
    <citation type="submission" date="2025-08" db="UniProtKB">
        <authorList>
            <consortium name="RefSeq"/>
        </authorList>
    </citation>
    <scope>IDENTIFICATION</scope>
</reference>
<dbReference type="PROSITE" id="PS00139">
    <property type="entry name" value="THIOL_PROTEASE_CYS"/>
    <property type="match status" value="1"/>
</dbReference>
<feature type="domain" description="Calpain catalytic" evidence="8">
    <location>
        <begin position="176"/>
        <end position="482"/>
    </location>
</feature>
<dbReference type="PANTHER" id="PTHR10183">
    <property type="entry name" value="CALPAIN"/>
    <property type="match status" value="1"/>
</dbReference>
<sequence length="829" mass="95016">MSYSYNSLGRQQEGAGGRLGSSSSQAGTLNRTQVERRPAQFISAKNRSGSTDRLNSSSSSLSGSRSNLSAQKQNATSAGNISVGSSPGRVRGGNPPQQPQHQQPPHQQAVSSPKSPNYSNVPSTNYVNRNGRDLRGSTSSTQSYGPRVEDSSRVVADAKFREFEKVRVDYLRRGKLYEDTMFLPADSSIYFSRQPPYDFEWLRAKDIAALYGYRPEFYSRGISRFDVRQGQLGDCWFVAAMACLSSPEYRNLFERVVYPDQSFQDGWYSGVFRFNFWHFGQWKQILIDDLLPTKRGQLIFVNSPQSNEFWPALMEKAYAKVYGSYEALKGGFLVDSLTDLTGGLAESYTLHGPEADLPGNIVNILFKALERQSIIGCNIINIAGAGEALRPNGLVEGHAYSVTDLRRIMHGQYPVTLIRVRNPHGDHKEWKGRWSEWSQEWQQISPSDREKLGLIKRDDGEFWMDFEDFKDNFDNVVICNLTPDSPVDFERKWHTVEHHGQWTKHFNAGGRPSCPAHWSNPQYFLKLEDTDEDDDNVCSAIIQLMQKDRRKIKQKGEKFLYIGFNVYQYERGYSVPLRREFFETHRAIATSGSYINIRQITKRLTLEPGEYVVVPSTWDADEEAGFYLRFFFEKGNVAEYFDEKPEVPDIPAPTPSPEWKEQEETFKNFFYRVSGEDMVVDAFELKEAIKEGLKKEPLHRDVSIDACKSFVSLMDVDGSGKLSFYEFQFLWHHLRSWKKTFYQFDINQSGFLNSRELRAAINGVGYKMSNRTLGRLIFRYADENGKISLDNFLATMARLMKTYNVYHDIQKDGEATLDLAQWLDNTLVF</sequence>
<dbReference type="SMART" id="SM00054">
    <property type="entry name" value="EFh"/>
    <property type="match status" value="2"/>
</dbReference>
<feature type="compositionally biased region" description="Polar residues" evidence="7">
    <location>
        <begin position="70"/>
        <end position="80"/>
    </location>
</feature>
<gene>
    <name evidence="11" type="primary">LOC101855044</name>
</gene>
<organism evidence="10 11">
    <name type="scientific">Aplysia californica</name>
    <name type="common">California sea hare</name>
    <dbReference type="NCBI Taxonomy" id="6500"/>
    <lineage>
        <taxon>Eukaryota</taxon>
        <taxon>Metazoa</taxon>
        <taxon>Spiralia</taxon>
        <taxon>Lophotrochozoa</taxon>
        <taxon>Mollusca</taxon>
        <taxon>Gastropoda</taxon>
        <taxon>Heterobranchia</taxon>
        <taxon>Euthyneura</taxon>
        <taxon>Tectipleura</taxon>
        <taxon>Aplysiida</taxon>
        <taxon>Aplysioidea</taxon>
        <taxon>Aplysiidae</taxon>
        <taxon>Aplysia</taxon>
    </lineage>
</organism>
<dbReference type="InterPro" id="IPR022683">
    <property type="entry name" value="Calpain_III"/>
</dbReference>
<keyword evidence="5" id="KW-0106">Calcium</keyword>
<evidence type="ECO:0000313" key="11">
    <source>
        <dbReference type="RefSeq" id="XP_012942074.1"/>
    </source>
</evidence>
<dbReference type="SUPFAM" id="SSF54001">
    <property type="entry name" value="Cysteine proteinases"/>
    <property type="match status" value="1"/>
</dbReference>
<dbReference type="InterPro" id="IPR022682">
    <property type="entry name" value="Calpain_domain_III"/>
</dbReference>
<feature type="domain" description="EF-hand" evidence="9">
    <location>
        <begin position="732"/>
        <end position="767"/>
    </location>
</feature>
<evidence type="ECO:0000259" key="8">
    <source>
        <dbReference type="PROSITE" id="PS50203"/>
    </source>
</evidence>
<feature type="active site" evidence="6">
    <location>
        <position position="422"/>
    </location>
</feature>
<dbReference type="InterPro" id="IPR018247">
    <property type="entry name" value="EF_Hand_1_Ca_BS"/>
</dbReference>
<dbReference type="SMART" id="SM00230">
    <property type="entry name" value="CysPc"/>
    <property type="match status" value="1"/>
</dbReference>
<evidence type="ECO:0000256" key="5">
    <source>
        <dbReference type="ARBA" id="ARBA00022837"/>
    </source>
</evidence>
<feature type="compositionally biased region" description="Low complexity" evidence="7">
    <location>
        <begin position="82"/>
        <end position="108"/>
    </location>
</feature>
<evidence type="ECO:0000256" key="6">
    <source>
        <dbReference type="PROSITE-ProRule" id="PRU00239"/>
    </source>
</evidence>
<dbReference type="Pfam" id="PF00648">
    <property type="entry name" value="Peptidase_C2"/>
    <property type="match status" value="1"/>
</dbReference>
<proteinExistence type="inferred from homology"/>
<comment type="similarity">
    <text evidence="1">Belongs to the peptidase C2 family.</text>
</comment>
<dbReference type="Gene3D" id="3.90.70.10">
    <property type="entry name" value="Cysteine proteinases"/>
    <property type="match status" value="1"/>
</dbReference>
<evidence type="ECO:0000313" key="10">
    <source>
        <dbReference type="Proteomes" id="UP000694888"/>
    </source>
</evidence>
<keyword evidence="2 6" id="KW-0645">Protease</keyword>
<dbReference type="PROSITE" id="PS00018">
    <property type="entry name" value="EF_HAND_1"/>
    <property type="match status" value="1"/>
</dbReference>
<feature type="active site" evidence="6">
    <location>
        <position position="235"/>
    </location>
</feature>
<evidence type="ECO:0000256" key="7">
    <source>
        <dbReference type="SAM" id="MobiDB-lite"/>
    </source>
</evidence>
<dbReference type="PRINTS" id="PR00704">
    <property type="entry name" value="CALPAIN"/>
</dbReference>
<evidence type="ECO:0000256" key="3">
    <source>
        <dbReference type="ARBA" id="ARBA00022801"/>
    </source>
</evidence>
<dbReference type="CDD" id="cd00044">
    <property type="entry name" value="CysPc"/>
    <property type="match status" value="1"/>
</dbReference>
<evidence type="ECO:0000256" key="2">
    <source>
        <dbReference type="ARBA" id="ARBA00022670"/>
    </source>
</evidence>
<dbReference type="PROSITE" id="PS50203">
    <property type="entry name" value="CALPAIN_CAT"/>
    <property type="match status" value="1"/>
</dbReference>
<dbReference type="InterPro" id="IPR033883">
    <property type="entry name" value="C2_III"/>
</dbReference>
<name>A0ABM1A701_APLCA</name>
<dbReference type="GeneID" id="101855044"/>
<dbReference type="InterPro" id="IPR022684">
    <property type="entry name" value="Calpain_cysteine_protease"/>
</dbReference>
<evidence type="ECO:0000256" key="1">
    <source>
        <dbReference type="ARBA" id="ARBA00007623"/>
    </source>
</evidence>
<dbReference type="SUPFAM" id="SSF47473">
    <property type="entry name" value="EF-hand"/>
    <property type="match status" value="1"/>
</dbReference>
<dbReference type="InterPro" id="IPR001300">
    <property type="entry name" value="Peptidase_C2_calpain_cat"/>
</dbReference>
<dbReference type="Gene3D" id="1.10.238.10">
    <property type="entry name" value="EF-hand"/>
    <property type="match status" value="1"/>
</dbReference>
<keyword evidence="3 6" id="KW-0378">Hydrolase</keyword>
<dbReference type="SUPFAM" id="SSF49758">
    <property type="entry name" value="Calpain large subunit, middle domain (domain III)"/>
    <property type="match status" value="1"/>
</dbReference>
<keyword evidence="4 6" id="KW-0788">Thiol protease</keyword>
<dbReference type="Pfam" id="PF13202">
    <property type="entry name" value="EF-hand_5"/>
    <property type="match status" value="1"/>
</dbReference>
<feature type="compositionally biased region" description="Polar residues" evidence="7">
    <location>
        <begin position="109"/>
        <end position="128"/>
    </location>
</feature>
<evidence type="ECO:0000259" key="9">
    <source>
        <dbReference type="PROSITE" id="PS50222"/>
    </source>
</evidence>
<dbReference type="InterPro" id="IPR000169">
    <property type="entry name" value="Pept_cys_AS"/>
</dbReference>